<dbReference type="AlphaFoldDB" id="G0UU32"/>
<dbReference type="EMBL" id="HE575322">
    <property type="protein sequence ID" value="CCC92896.1"/>
    <property type="molecule type" value="Genomic_DNA"/>
</dbReference>
<accession>G0UU32</accession>
<feature type="region of interest" description="Disordered" evidence="1">
    <location>
        <begin position="119"/>
        <end position="138"/>
    </location>
</feature>
<protein>
    <submittedName>
        <fullName evidence="2">Uncharacterized protein</fullName>
    </submittedName>
</protein>
<sequence>MGAHSKPWRCVESTIPAASPLHRQLTRPRLLRIYQMYGNSVPASLTKCPVDDDYDYSWFSAQREKCAARIKRRPKNKWITENGSFDSFPGGPSGLIDSGRIRSPIRRSSRGLRLRDFRLGRDSAGGGSRHRMGSSERKDHSDFNVLLVRPIPSEVPTTQQLVMDEYFRVAPKGREWDRQYALRHCVGRTAQEAIVDRLIDTRYRKPGDYLRRNNRGQLLSARGKPLRMS</sequence>
<name>G0UU32_TRYCI</name>
<evidence type="ECO:0000256" key="1">
    <source>
        <dbReference type="SAM" id="MobiDB-lite"/>
    </source>
</evidence>
<dbReference type="VEuPathDB" id="TriTrypDB:TcIL3000_9_2930"/>
<proteinExistence type="predicted"/>
<organism evidence="2">
    <name type="scientific">Trypanosoma congolense (strain IL3000)</name>
    <dbReference type="NCBI Taxonomy" id="1068625"/>
    <lineage>
        <taxon>Eukaryota</taxon>
        <taxon>Discoba</taxon>
        <taxon>Euglenozoa</taxon>
        <taxon>Kinetoplastea</taxon>
        <taxon>Metakinetoplastina</taxon>
        <taxon>Trypanosomatida</taxon>
        <taxon>Trypanosomatidae</taxon>
        <taxon>Trypanosoma</taxon>
        <taxon>Nannomonas</taxon>
    </lineage>
</organism>
<reference evidence="2" key="1">
    <citation type="journal article" date="2012" name="Proc. Natl. Acad. Sci. U.S.A.">
        <title>Antigenic diversity is generated by distinct evolutionary mechanisms in African trypanosome species.</title>
        <authorList>
            <person name="Jackson A.P."/>
            <person name="Berry A."/>
            <person name="Aslett M."/>
            <person name="Allison H.C."/>
            <person name="Burton P."/>
            <person name="Vavrova-Anderson J."/>
            <person name="Brown R."/>
            <person name="Browne H."/>
            <person name="Corton N."/>
            <person name="Hauser H."/>
            <person name="Gamble J."/>
            <person name="Gilderthorp R."/>
            <person name="Marcello L."/>
            <person name="McQuillan J."/>
            <person name="Otto T.D."/>
            <person name="Quail M.A."/>
            <person name="Sanders M.J."/>
            <person name="van Tonder A."/>
            <person name="Ginger M.L."/>
            <person name="Field M.C."/>
            <person name="Barry J.D."/>
            <person name="Hertz-Fowler C."/>
            <person name="Berriman M."/>
        </authorList>
    </citation>
    <scope>NUCLEOTIDE SEQUENCE</scope>
    <source>
        <strain evidence="2">IL3000</strain>
    </source>
</reference>
<evidence type="ECO:0000313" key="2">
    <source>
        <dbReference type="EMBL" id="CCC92896.1"/>
    </source>
</evidence>
<gene>
    <name evidence="2" type="ORF">TCIL3000_9_2930</name>
</gene>